<dbReference type="Pfam" id="PF00702">
    <property type="entry name" value="Hydrolase"/>
    <property type="match status" value="1"/>
</dbReference>
<dbReference type="InterPro" id="IPR036412">
    <property type="entry name" value="HAD-like_sf"/>
</dbReference>
<dbReference type="Proteomes" id="UP001165090">
    <property type="component" value="Unassembled WGS sequence"/>
</dbReference>
<protein>
    <submittedName>
        <fullName evidence="1">Uncharacterized protein</fullName>
    </submittedName>
</protein>
<dbReference type="EMBL" id="BSDZ01000028">
    <property type="protein sequence ID" value="GLI66126.1"/>
    <property type="molecule type" value="Genomic_DNA"/>
</dbReference>
<sequence length="237" mass="26934">MLPSCFGLRCQGRLASKWNRRPPPGTSYVRCKAMADLEKIRPVILLDIMDTVVYDPFFHEMPVFFGMSFKELLSSKHPTAWIEFECGSIHEDELLAKFFADGRKVDGAALKDMVVSKYRYLDGMEPLLRRLKAAGFELHAMSNYPAWFRLIEEKLRPSDYLHWTFVSCEGPMKGLRKPSAEAFEVCVKTLDLPRENLIFVDDRKVNVEAACAVGLDGILFQGAGALEAELMRRGLSF</sequence>
<proteinExistence type="predicted"/>
<evidence type="ECO:0000313" key="2">
    <source>
        <dbReference type="Proteomes" id="UP001165090"/>
    </source>
</evidence>
<accession>A0ABQ5SAA5</accession>
<evidence type="ECO:0000313" key="1">
    <source>
        <dbReference type="EMBL" id="GLI66126.1"/>
    </source>
</evidence>
<name>A0ABQ5SAA5_9CHLO</name>
<dbReference type="PANTHER" id="PTHR43611:SF3">
    <property type="entry name" value="FLAVIN MONONUCLEOTIDE HYDROLASE 1, CHLOROPLATIC"/>
    <property type="match status" value="1"/>
</dbReference>
<reference evidence="1 2" key="1">
    <citation type="journal article" date="2023" name="IScience">
        <title>Expanded male sex-determining region conserved during the evolution of homothallism in the green alga Volvox.</title>
        <authorList>
            <person name="Yamamoto K."/>
            <person name="Matsuzaki R."/>
            <person name="Mahakham W."/>
            <person name="Heman W."/>
            <person name="Sekimoto H."/>
            <person name="Kawachi M."/>
            <person name="Minakuchi Y."/>
            <person name="Toyoda A."/>
            <person name="Nozaki H."/>
        </authorList>
    </citation>
    <scope>NUCLEOTIDE SEQUENCE [LARGE SCALE GENOMIC DNA]</scope>
    <source>
        <strain evidence="1 2">NIES-4468</strain>
    </source>
</reference>
<gene>
    <name evidence="1" type="ORF">VaNZ11_009856</name>
</gene>
<keyword evidence="2" id="KW-1185">Reference proteome</keyword>
<dbReference type="InterPro" id="IPR023214">
    <property type="entry name" value="HAD_sf"/>
</dbReference>
<dbReference type="Gene3D" id="3.40.50.1000">
    <property type="entry name" value="HAD superfamily/HAD-like"/>
    <property type="match status" value="1"/>
</dbReference>
<organism evidence="1 2">
    <name type="scientific">Volvox africanus</name>
    <dbReference type="NCBI Taxonomy" id="51714"/>
    <lineage>
        <taxon>Eukaryota</taxon>
        <taxon>Viridiplantae</taxon>
        <taxon>Chlorophyta</taxon>
        <taxon>core chlorophytes</taxon>
        <taxon>Chlorophyceae</taxon>
        <taxon>CS clade</taxon>
        <taxon>Chlamydomonadales</taxon>
        <taxon>Volvocaceae</taxon>
        <taxon>Volvox</taxon>
    </lineage>
</organism>
<dbReference type="SUPFAM" id="SSF56784">
    <property type="entry name" value="HAD-like"/>
    <property type="match status" value="1"/>
</dbReference>
<comment type="caution">
    <text evidence="1">The sequence shown here is derived from an EMBL/GenBank/DDBJ whole genome shotgun (WGS) entry which is preliminary data.</text>
</comment>
<dbReference type="PANTHER" id="PTHR43611">
    <property type="entry name" value="ALPHA-D-GLUCOSE 1-PHOSPHATE PHOSPHATASE"/>
    <property type="match status" value="1"/>
</dbReference>